<evidence type="ECO:0000313" key="1">
    <source>
        <dbReference type="EMBL" id="KAL0162788.1"/>
    </source>
</evidence>
<accession>A0ABD0NLD0</accession>
<comment type="caution">
    <text evidence="1">The sequence shown here is derived from an EMBL/GenBank/DDBJ whole genome shotgun (WGS) entry which is preliminary data.</text>
</comment>
<keyword evidence="2" id="KW-1185">Reference proteome</keyword>
<protein>
    <submittedName>
        <fullName evidence="1">Uncharacterized protein</fullName>
    </submittedName>
</protein>
<dbReference type="Proteomes" id="UP001529510">
    <property type="component" value="Unassembled WGS sequence"/>
</dbReference>
<name>A0ABD0NLD0_CIRMR</name>
<dbReference type="EMBL" id="JAMKFB020000021">
    <property type="protein sequence ID" value="KAL0162788.1"/>
    <property type="molecule type" value="Genomic_DNA"/>
</dbReference>
<organism evidence="1 2">
    <name type="scientific">Cirrhinus mrigala</name>
    <name type="common">Mrigala</name>
    <dbReference type="NCBI Taxonomy" id="683832"/>
    <lineage>
        <taxon>Eukaryota</taxon>
        <taxon>Metazoa</taxon>
        <taxon>Chordata</taxon>
        <taxon>Craniata</taxon>
        <taxon>Vertebrata</taxon>
        <taxon>Euteleostomi</taxon>
        <taxon>Actinopterygii</taxon>
        <taxon>Neopterygii</taxon>
        <taxon>Teleostei</taxon>
        <taxon>Ostariophysi</taxon>
        <taxon>Cypriniformes</taxon>
        <taxon>Cyprinidae</taxon>
        <taxon>Labeoninae</taxon>
        <taxon>Labeonini</taxon>
        <taxon>Cirrhinus</taxon>
    </lineage>
</organism>
<proteinExistence type="predicted"/>
<evidence type="ECO:0000313" key="2">
    <source>
        <dbReference type="Proteomes" id="UP001529510"/>
    </source>
</evidence>
<dbReference type="AlphaFoldDB" id="A0ABD0NLD0"/>
<reference evidence="1 2" key="1">
    <citation type="submission" date="2024-05" db="EMBL/GenBank/DDBJ databases">
        <title>Genome sequencing and assembly of Indian major carp, Cirrhinus mrigala (Hamilton, 1822).</title>
        <authorList>
            <person name="Mohindra V."/>
            <person name="Chowdhury L.M."/>
            <person name="Lal K."/>
            <person name="Jena J.K."/>
        </authorList>
    </citation>
    <scope>NUCLEOTIDE SEQUENCE [LARGE SCALE GENOMIC DNA]</scope>
    <source>
        <strain evidence="1">CM1030</strain>
        <tissue evidence="1">Blood</tissue>
    </source>
</reference>
<sequence>FWIEEDPCDIMEFNRVRTKFHKRVLKQLKNPDMALCPHFTASDLHLVNL</sequence>
<gene>
    <name evidence="1" type="ORF">M9458_042184</name>
</gene>
<feature type="non-terminal residue" evidence="1">
    <location>
        <position position="1"/>
    </location>
</feature>